<protein>
    <submittedName>
        <fullName evidence="1">10620_t:CDS:1</fullName>
    </submittedName>
</protein>
<keyword evidence="2" id="KW-1185">Reference proteome</keyword>
<evidence type="ECO:0000313" key="1">
    <source>
        <dbReference type="EMBL" id="CAG8667912.1"/>
    </source>
</evidence>
<name>A0ACA9NNK8_9GLOM</name>
<dbReference type="EMBL" id="CAJVPT010023914">
    <property type="protein sequence ID" value="CAG8667912.1"/>
    <property type="molecule type" value="Genomic_DNA"/>
</dbReference>
<evidence type="ECO:0000313" key="2">
    <source>
        <dbReference type="Proteomes" id="UP000789525"/>
    </source>
</evidence>
<reference evidence="1" key="1">
    <citation type="submission" date="2021-06" db="EMBL/GenBank/DDBJ databases">
        <authorList>
            <person name="Kallberg Y."/>
            <person name="Tangrot J."/>
            <person name="Rosling A."/>
        </authorList>
    </citation>
    <scope>NUCLEOTIDE SEQUENCE</scope>
    <source>
        <strain evidence="1">CL356</strain>
    </source>
</reference>
<accession>A0ACA9NNK8</accession>
<sequence>MNMLLRAHLRGMIQAYNPVRVIIFELESVHFANHDDGHMD</sequence>
<comment type="caution">
    <text evidence="1">The sequence shown here is derived from an EMBL/GenBank/DDBJ whole genome shotgun (WGS) entry which is preliminary data.</text>
</comment>
<gene>
    <name evidence="1" type="ORF">ACOLOM_LOCUS8839</name>
</gene>
<organism evidence="1 2">
    <name type="scientific">Acaulospora colombiana</name>
    <dbReference type="NCBI Taxonomy" id="27376"/>
    <lineage>
        <taxon>Eukaryota</taxon>
        <taxon>Fungi</taxon>
        <taxon>Fungi incertae sedis</taxon>
        <taxon>Mucoromycota</taxon>
        <taxon>Glomeromycotina</taxon>
        <taxon>Glomeromycetes</taxon>
        <taxon>Diversisporales</taxon>
        <taxon>Acaulosporaceae</taxon>
        <taxon>Acaulospora</taxon>
    </lineage>
</organism>
<feature type="non-terminal residue" evidence="1">
    <location>
        <position position="40"/>
    </location>
</feature>
<proteinExistence type="predicted"/>
<dbReference type="Proteomes" id="UP000789525">
    <property type="component" value="Unassembled WGS sequence"/>
</dbReference>